<evidence type="ECO:0000313" key="2">
    <source>
        <dbReference type="Proteomes" id="UP001310386"/>
    </source>
</evidence>
<keyword evidence="2" id="KW-1185">Reference proteome</keyword>
<evidence type="ECO:0000313" key="1">
    <source>
        <dbReference type="EMBL" id="MEB3100882.1"/>
    </source>
</evidence>
<name>A0ABU5ZF81_9BACL</name>
<protein>
    <submittedName>
        <fullName evidence="1">Spore germination protein GerPE</fullName>
    </submittedName>
</protein>
<dbReference type="EMBL" id="JAYJLD010000004">
    <property type="protein sequence ID" value="MEB3100882.1"/>
    <property type="molecule type" value="Genomic_DNA"/>
</dbReference>
<dbReference type="Pfam" id="PF10970">
    <property type="entry name" value="GerPE"/>
    <property type="match status" value="1"/>
</dbReference>
<sequence length="119" mass="13464">MPRLSAVENIKINVVLFASTAFIGDNLVIRPRTRAVAVHQRYPVYLMDVPEFRATVFRRPKLKPVVREEVDMEIVNRVPVIKVDNVNIRSVSTSAVFQVGSTGIIDAEARVKHARRILD</sequence>
<comment type="caution">
    <text evidence="1">The sequence shown here is derived from an EMBL/GenBank/DDBJ whole genome shotgun (WGS) entry which is preliminary data.</text>
</comment>
<dbReference type="InterPro" id="IPR024496">
    <property type="entry name" value="Spore_germ_GerPE"/>
</dbReference>
<gene>
    <name evidence="1" type="ORF">VF724_04325</name>
</gene>
<organism evidence="1 2">
    <name type="scientific">Ferviditalea candida</name>
    <dbReference type="NCBI Taxonomy" id="3108399"/>
    <lineage>
        <taxon>Bacteria</taxon>
        <taxon>Bacillati</taxon>
        <taxon>Bacillota</taxon>
        <taxon>Bacilli</taxon>
        <taxon>Bacillales</taxon>
        <taxon>Paenibacillaceae</taxon>
        <taxon>Ferviditalea</taxon>
    </lineage>
</organism>
<reference evidence="1" key="1">
    <citation type="submission" date="2023-12" db="EMBL/GenBank/DDBJ databases">
        <title>Fervidustalea candida gen. nov., sp. nov., a novel member of the family Paenibacillaceae isolated from a geothermal area.</title>
        <authorList>
            <person name="Li W.-J."/>
            <person name="Jiao J.-Y."/>
            <person name="Chen Y."/>
        </authorList>
    </citation>
    <scope>NUCLEOTIDE SEQUENCE</scope>
    <source>
        <strain evidence="1">SYSU GA230002</strain>
    </source>
</reference>
<dbReference type="Proteomes" id="UP001310386">
    <property type="component" value="Unassembled WGS sequence"/>
</dbReference>
<proteinExistence type="predicted"/>
<dbReference type="RefSeq" id="WP_371752996.1">
    <property type="nucleotide sequence ID" value="NZ_JAYJLD010000004.1"/>
</dbReference>
<accession>A0ABU5ZF81</accession>